<evidence type="ECO:0000313" key="3">
    <source>
        <dbReference type="Proteomes" id="UP000029736"/>
    </source>
</evidence>
<dbReference type="Gene3D" id="3.40.50.11550">
    <property type="match status" value="1"/>
</dbReference>
<gene>
    <name evidence="2" type="ORF">IX84_23950</name>
</gene>
<feature type="domain" description="Haem-binding uptake Tiki superfamily ChaN" evidence="1">
    <location>
        <begin position="40"/>
        <end position="242"/>
    </location>
</feature>
<dbReference type="AlphaFoldDB" id="A0A098S214"/>
<dbReference type="OrthoDB" id="1680202at2"/>
<accession>A0A098S214</accession>
<evidence type="ECO:0000259" key="1">
    <source>
        <dbReference type="Pfam" id="PF04187"/>
    </source>
</evidence>
<sequence length="288" mass="32449">MRYGLFLIAFLAIANLYAQDKPNYRIFDKKGNPATFEDLLKDSRKSDIIFFGELHNNPIAHWLQYELTASLHSTIKGDLALGAEMFEADNQLLLDEYLSGTIKEKTFEEEARVWNNYATDYKPLVEFAKANNLSFTATNIPRRYASLVFKGGFESLDDLQEAAKSYVAPLPVKYDASLPGYQKMVEMMGGHGGGSDNFPKAQAIKDATMAYFISENLPEKGVFIHYNGSYHSDNYEGIVWYLQNDYAPKAKITTITTVEQSDLSAIDEEHAGKADFTIVVIDTMTKTY</sequence>
<dbReference type="InterPro" id="IPR007314">
    <property type="entry name" value="Cofac_haem-bd_dom"/>
</dbReference>
<dbReference type="Pfam" id="PF04187">
    <property type="entry name" value="Cofac_haem_bdg"/>
    <property type="match status" value="1"/>
</dbReference>
<evidence type="ECO:0000313" key="2">
    <source>
        <dbReference type="EMBL" id="KGE86180.1"/>
    </source>
</evidence>
<protein>
    <recommendedName>
        <fullName evidence="1">Haem-binding uptake Tiki superfamily ChaN domain-containing protein</fullName>
    </recommendedName>
</protein>
<name>A0A098S214_9BACT</name>
<dbReference type="RefSeq" id="WP_044226287.1">
    <property type="nucleotide sequence ID" value="NZ_JBKAGJ010000002.1"/>
</dbReference>
<comment type="caution">
    <text evidence="2">The sequence shown here is derived from an EMBL/GenBank/DDBJ whole genome shotgun (WGS) entry which is preliminary data.</text>
</comment>
<dbReference type="STRING" id="1524460.IX84_23950"/>
<proteinExistence type="predicted"/>
<dbReference type="Proteomes" id="UP000029736">
    <property type="component" value="Unassembled WGS sequence"/>
</dbReference>
<keyword evidence="3" id="KW-1185">Reference proteome</keyword>
<dbReference type="CDD" id="cd14727">
    <property type="entry name" value="ChanN-like"/>
    <property type="match status" value="1"/>
</dbReference>
<dbReference type="SUPFAM" id="SSF159501">
    <property type="entry name" value="EreA/ChaN-like"/>
    <property type="match status" value="1"/>
</dbReference>
<dbReference type="EMBL" id="JPOS01000082">
    <property type="protein sequence ID" value="KGE86180.1"/>
    <property type="molecule type" value="Genomic_DNA"/>
</dbReference>
<reference evidence="2 3" key="1">
    <citation type="journal article" date="2014" name="Int. J. Syst. Evol. Microbiol.">
        <title>Phaeodactylibacter xiamenensis gen. nov., sp. nov., a member of the family Saprospiraceae isolated from the marine alga Phaeodactylum tricornutum.</title>
        <authorList>
            <person name="Chen Z.Jr."/>
            <person name="Lei X."/>
            <person name="Lai Q."/>
            <person name="Li Y."/>
            <person name="Zhang B."/>
            <person name="Zhang J."/>
            <person name="Zhang H."/>
            <person name="Yang L."/>
            <person name="Zheng W."/>
            <person name="Tian Y."/>
            <person name="Yu Z."/>
            <person name="Xu H.Jr."/>
            <person name="Zheng T."/>
        </authorList>
    </citation>
    <scope>NUCLEOTIDE SEQUENCE [LARGE SCALE GENOMIC DNA]</scope>
    <source>
        <strain evidence="2 3">KD52</strain>
    </source>
</reference>
<organism evidence="2 3">
    <name type="scientific">Phaeodactylibacter xiamenensis</name>
    <dbReference type="NCBI Taxonomy" id="1524460"/>
    <lineage>
        <taxon>Bacteria</taxon>
        <taxon>Pseudomonadati</taxon>
        <taxon>Bacteroidota</taxon>
        <taxon>Saprospiria</taxon>
        <taxon>Saprospirales</taxon>
        <taxon>Haliscomenobacteraceae</taxon>
        <taxon>Phaeodactylibacter</taxon>
    </lineage>
</organism>